<organism evidence="2 3">
    <name type="scientific">Paramecium sonneborni</name>
    <dbReference type="NCBI Taxonomy" id="65129"/>
    <lineage>
        <taxon>Eukaryota</taxon>
        <taxon>Sar</taxon>
        <taxon>Alveolata</taxon>
        <taxon>Ciliophora</taxon>
        <taxon>Intramacronucleata</taxon>
        <taxon>Oligohymenophorea</taxon>
        <taxon>Peniculida</taxon>
        <taxon>Parameciidae</taxon>
        <taxon>Paramecium</taxon>
    </lineage>
</organism>
<protein>
    <submittedName>
        <fullName evidence="2">Uncharacterized protein</fullName>
    </submittedName>
</protein>
<gene>
    <name evidence="2" type="ORF">PSON_ATCC_30995.1.T0050606</name>
</gene>
<feature type="region of interest" description="Disordered" evidence="1">
    <location>
        <begin position="1"/>
        <end position="49"/>
    </location>
</feature>
<keyword evidence="3" id="KW-1185">Reference proteome</keyword>
<dbReference type="Proteomes" id="UP000692954">
    <property type="component" value="Unassembled WGS sequence"/>
</dbReference>
<reference evidence="2" key="1">
    <citation type="submission" date="2021-01" db="EMBL/GenBank/DDBJ databases">
        <authorList>
            <consortium name="Genoscope - CEA"/>
            <person name="William W."/>
        </authorList>
    </citation>
    <scope>NUCLEOTIDE SEQUENCE</scope>
</reference>
<proteinExistence type="predicted"/>
<sequence length="176" mass="20928">MINNYYKQSRQQSYQSSQKRAQELNRKSKPQSKSPTQTKSKAQQMYSNKKHTLQYTLPKGESKYYQECFPQEYTIFSLNNEIYFEKDIIKCKQKDSQPNTTFEESSDEDQIQPQDFTLLASFNPIPNTQPANSSRFVYSNRERIFQERRTSLSPLQRSLYLKNNNQLQSSKKKIFD</sequence>
<dbReference type="AlphaFoldDB" id="A0A8S1K7P5"/>
<name>A0A8S1K7P5_9CILI</name>
<dbReference type="EMBL" id="CAJJDN010000005">
    <property type="protein sequence ID" value="CAD8051500.1"/>
    <property type="molecule type" value="Genomic_DNA"/>
</dbReference>
<feature type="compositionally biased region" description="Polar residues" evidence="1">
    <location>
        <begin position="31"/>
        <end position="47"/>
    </location>
</feature>
<evidence type="ECO:0000313" key="3">
    <source>
        <dbReference type="Proteomes" id="UP000692954"/>
    </source>
</evidence>
<comment type="caution">
    <text evidence="2">The sequence shown here is derived from an EMBL/GenBank/DDBJ whole genome shotgun (WGS) entry which is preliminary data.</text>
</comment>
<feature type="compositionally biased region" description="Low complexity" evidence="1">
    <location>
        <begin position="1"/>
        <end position="19"/>
    </location>
</feature>
<evidence type="ECO:0000256" key="1">
    <source>
        <dbReference type="SAM" id="MobiDB-lite"/>
    </source>
</evidence>
<evidence type="ECO:0000313" key="2">
    <source>
        <dbReference type="EMBL" id="CAD8051500.1"/>
    </source>
</evidence>
<accession>A0A8S1K7P5</accession>